<organism evidence="1 2">
    <name type="scientific">Hartmannibacter diazotrophicus</name>
    <dbReference type="NCBI Taxonomy" id="1482074"/>
    <lineage>
        <taxon>Bacteria</taxon>
        <taxon>Pseudomonadati</taxon>
        <taxon>Pseudomonadota</taxon>
        <taxon>Alphaproteobacteria</taxon>
        <taxon>Hyphomicrobiales</taxon>
        <taxon>Pleomorphomonadaceae</taxon>
        <taxon>Hartmannibacter</taxon>
    </lineage>
</organism>
<sequence length="230" mass="24483">MLKPACPDALANSFLAETCRAFDAAFDLDAERIAEPALWQFGAVLLVGLLLARLRAWRYVVPPTSRETGLFWPEPEGEPRGSDLDRIGSLLSRVAVGLGAPDGGASLAVDVRAAVEMLHASPASAHPVLGMGLNALGEEIARLRQTADACDDTEAADVDTAGDIAFRAAALAHCFKSLARRLRGEVWSDGPLLNEAGLTALEERFGVDHSALRYLEPLTMDETFLSAGSE</sequence>
<dbReference type="KEGG" id="hdi:HDIA_0525"/>
<evidence type="ECO:0000313" key="1">
    <source>
        <dbReference type="EMBL" id="SON54066.1"/>
    </source>
</evidence>
<dbReference type="AlphaFoldDB" id="A0A2C9D1E4"/>
<name>A0A2C9D1E4_9HYPH</name>
<gene>
    <name evidence="1" type="ORF">HDIA_0525</name>
</gene>
<dbReference type="Proteomes" id="UP000223606">
    <property type="component" value="Chromosome 1"/>
</dbReference>
<protein>
    <submittedName>
        <fullName evidence="1">Uncharacterized protein</fullName>
    </submittedName>
</protein>
<accession>A0A2C9D1E4</accession>
<reference evidence="2" key="1">
    <citation type="submission" date="2017-09" db="EMBL/GenBank/DDBJ databases">
        <title>Genome sequence of Nannocystis excedens DSM 71.</title>
        <authorList>
            <person name="Blom J."/>
        </authorList>
    </citation>
    <scope>NUCLEOTIDE SEQUENCE [LARGE SCALE GENOMIC DNA]</scope>
    <source>
        <strain evidence="2">type strain: E19</strain>
    </source>
</reference>
<proteinExistence type="predicted"/>
<dbReference type="EMBL" id="LT960614">
    <property type="protein sequence ID" value="SON54066.1"/>
    <property type="molecule type" value="Genomic_DNA"/>
</dbReference>
<dbReference type="RefSeq" id="WP_099554081.1">
    <property type="nucleotide sequence ID" value="NZ_LT960614.1"/>
</dbReference>
<keyword evidence="2" id="KW-1185">Reference proteome</keyword>
<evidence type="ECO:0000313" key="2">
    <source>
        <dbReference type="Proteomes" id="UP000223606"/>
    </source>
</evidence>